<proteinExistence type="predicted"/>
<dbReference type="PROSITE" id="PS00893">
    <property type="entry name" value="NUDIX_BOX"/>
    <property type="match status" value="1"/>
</dbReference>
<name>A0A386ZLZ6_9NOCA</name>
<dbReference type="InterPro" id="IPR015797">
    <property type="entry name" value="NUDIX_hydrolase-like_dom_sf"/>
</dbReference>
<sequence length="173" mass="18369">MRQPAYLTADVVLLAGTDTDLHVLLIERGKQPFTGRLALPGGHVEADEFAVDAAVRELGEETGIPLAAGDLTEIGTYSAPGRDPRGRYVSIGFCARIPAPIAPTAGDDAATAAWYPVAQVYEQHDRWAFDHRVILADALAHLYRQRTGGITTTTVVSGTATVGKVIGTQFGRA</sequence>
<dbReference type="PROSITE" id="PS51462">
    <property type="entry name" value="NUDIX"/>
    <property type="match status" value="1"/>
</dbReference>
<evidence type="ECO:0000313" key="4">
    <source>
        <dbReference type="Proteomes" id="UP000267164"/>
    </source>
</evidence>
<dbReference type="GO" id="GO:0016787">
    <property type="term" value="F:hydrolase activity"/>
    <property type="evidence" value="ECO:0007669"/>
    <property type="project" value="UniProtKB-KW"/>
</dbReference>
<dbReference type="AlphaFoldDB" id="A0A386ZLZ6"/>
<organism evidence="3 4">
    <name type="scientific">Nocardia yunnanensis</name>
    <dbReference type="NCBI Taxonomy" id="2382165"/>
    <lineage>
        <taxon>Bacteria</taxon>
        <taxon>Bacillati</taxon>
        <taxon>Actinomycetota</taxon>
        <taxon>Actinomycetes</taxon>
        <taxon>Mycobacteriales</taxon>
        <taxon>Nocardiaceae</taxon>
        <taxon>Nocardia</taxon>
    </lineage>
</organism>
<evidence type="ECO:0000313" key="3">
    <source>
        <dbReference type="EMBL" id="AYF78333.1"/>
    </source>
</evidence>
<dbReference type="InterPro" id="IPR000086">
    <property type="entry name" value="NUDIX_hydrolase_dom"/>
</dbReference>
<protein>
    <submittedName>
        <fullName evidence="3">NUDIX hydrolase</fullName>
    </submittedName>
</protein>
<dbReference type="InterPro" id="IPR020084">
    <property type="entry name" value="NUDIX_hydrolase_CS"/>
</dbReference>
<keyword evidence="4" id="KW-1185">Reference proteome</keyword>
<dbReference type="EMBL" id="CP032568">
    <property type="protein sequence ID" value="AYF78333.1"/>
    <property type="molecule type" value="Genomic_DNA"/>
</dbReference>
<keyword evidence="1 3" id="KW-0378">Hydrolase</keyword>
<dbReference type="CDD" id="cd18873">
    <property type="entry name" value="NUDIX_NadM_like"/>
    <property type="match status" value="1"/>
</dbReference>
<dbReference type="KEGG" id="nyu:D7D52_35945"/>
<dbReference type="RefSeq" id="WP_120743416.1">
    <property type="nucleotide sequence ID" value="NZ_CP032568.1"/>
</dbReference>
<dbReference type="Proteomes" id="UP000267164">
    <property type="component" value="Chromosome"/>
</dbReference>
<dbReference type="Gene3D" id="3.90.79.10">
    <property type="entry name" value="Nucleoside Triphosphate Pyrophosphohydrolase"/>
    <property type="match status" value="1"/>
</dbReference>
<accession>A0A386ZLZ6</accession>
<feature type="domain" description="Nudix hydrolase" evidence="2">
    <location>
        <begin position="4"/>
        <end position="139"/>
    </location>
</feature>
<dbReference type="OrthoDB" id="9786141at2"/>
<dbReference type="Pfam" id="PF00293">
    <property type="entry name" value="NUDIX"/>
    <property type="match status" value="1"/>
</dbReference>
<reference evidence="3 4" key="1">
    <citation type="submission" date="2018-09" db="EMBL/GenBank/DDBJ databases">
        <title>Nocardia yunnanensis sp. nov., an actinomycete isolated from a soil sample.</title>
        <authorList>
            <person name="Zhang J."/>
        </authorList>
    </citation>
    <scope>NUCLEOTIDE SEQUENCE [LARGE SCALE GENOMIC DNA]</scope>
    <source>
        <strain evidence="3 4">CFHS0054</strain>
    </source>
</reference>
<dbReference type="PANTHER" id="PTHR43736">
    <property type="entry name" value="ADP-RIBOSE PYROPHOSPHATASE"/>
    <property type="match status" value="1"/>
</dbReference>
<gene>
    <name evidence="3" type="ORF">D7D52_35945</name>
</gene>
<dbReference type="SUPFAM" id="SSF55811">
    <property type="entry name" value="Nudix"/>
    <property type="match status" value="1"/>
</dbReference>
<evidence type="ECO:0000256" key="1">
    <source>
        <dbReference type="ARBA" id="ARBA00022801"/>
    </source>
</evidence>
<dbReference type="PANTHER" id="PTHR43736:SF5">
    <property type="entry name" value="NUDIX HYDROLASE DOMAIN-CONTAINING PROTEIN"/>
    <property type="match status" value="1"/>
</dbReference>
<evidence type="ECO:0000259" key="2">
    <source>
        <dbReference type="PROSITE" id="PS51462"/>
    </source>
</evidence>